<dbReference type="PANTHER" id="PTHR46119:SF15">
    <property type="entry name" value="PROTEIN SODIUM POTASSIUM ROOT DEFECTIVE 2"/>
    <property type="match status" value="1"/>
</dbReference>
<dbReference type="PROSITE" id="PS50846">
    <property type="entry name" value="HMA_2"/>
    <property type="match status" value="1"/>
</dbReference>
<dbReference type="EMBL" id="JABCRI010000011">
    <property type="protein sequence ID" value="KAF8397558.1"/>
    <property type="molecule type" value="Genomic_DNA"/>
</dbReference>
<dbReference type="Pfam" id="PF00403">
    <property type="entry name" value="HMA"/>
    <property type="match status" value="1"/>
</dbReference>
<organism evidence="3 4">
    <name type="scientific">Tetracentron sinense</name>
    <name type="common">Spur-leaf</name>
    <dbReference type="NCBI Taxonomy" id="13715"/>
    <lineage>
        <taxon>Eukaryota</taxon>
        <taxon>Viridiplantae</taxon>
        <taxon>Streptophyta</taxon>
        <taxon>Embryophyta</taxon>
        <taxon>Tracheophyta</taxon>
        <taxon>Spermatophyta</taxon>
        <taxon>Magnoliopsida</taxon>
        <taxon>Trochodendrales</taxon>
        <taxon>Trochodendraceae</taxon>
        <taxon>Tetracentron</taxon>
    </lineage>
</organism>
<name>A0A835DBJ0_TETSI</name>
<gene>
    <name evidence="3" type="ORF">HHK36_016477</name>
</gene>
<proteinExistence type="predicted"/>
<feature type="domain" description="HMA" evidence="2">
    <location>
        <begin position="224"/>
        <end position="290"/>
    </location>
</feature>
<feature type="compositionally biased region" description="Basic and acidic residues" evidence="1">
    <location>
        <begin position="31"/>
        <end position="45"/>
    </location>
</feature>
<dbReference type="OMA" id="PCFSSEM"/>
<reference evidence="3 4" key="1">
    <citation type="submission" date="2020-04" db="EMBL/GenBank/DDBJ databases">
        <title>Plant Genome Project.</title>
        <authorList>
            <person name="Zhang R.-G."/>
        </authorList>
    </citation>
    <scope>NUCLEOTIDE SEQUENCE [LARGE SCALE GENOMIC DNA]</scope>
    <source>
        <strain evidence="3">YNK0</strain>
        <tissue evidence="3">Leaf</tissue>
    </source>
</reference>
<dbReference type="SUPFAM" id="SSF55008">
    <property type="entry name" value="HMA, heavy metal-associated domain"/>
    <property type="match status" value="1"/>
</dbReference>
<comment type="caution">
    <text evidence="3">The sequence shown here is derived from an EMBL/GenBank/DDBJ whole genome shotgun (WGS) entry which is preliminary data.</text>
</comment>
<dbReference type="OrthoDB" id="689350at2759"/>
<dbReference type="Proteomes" id="UP000655225">
    <property type="component" value="Unassembled WGS sequence"/>
</dbReference>
<sequence>MKGIDLFCASPASTAICVSMDQRSMVRHGSRAIDRHNPHLLDGRRSRALTPSSSQPPMKPKPYHQKTRKSSAKATDVTRKSSAKQTDLTSPPGSSRYLLSDTTFFDVSSDFDPVLALVPNPIEPARTLSVYPDESPALKLSSSTRSRDQIYLKSLSVYPDESPRLKPSSSTISHDQVFSKRLAIYPDESPALKRSSDQVFSKPLSIYPDESPALKPSSSTRSRDQVVVLRVSLHCKGCEGKVRKHISRMQGVTSFTIDFATKKVTIIGDVTPLGVLASVSRVKNAQFWPSSSPSSSSSP</sequence>
<evidence type="ECO:0000313" key="4">
    <source>
        <dbReference type="Proteomes" id="UP000655225"/>
    </source>
</evidence>
<dbReference type="Gene3D" id="3.30.70.100">
    <property type="match status" value="1"/>
</dbReference>
<dbReference type="InterPro" id="IPR006121">
    <property type="entry name" value="HMA_dom"/>
</dbReference>
<dbReference type="AlphaFoldDB" id="A0A835DBJ0"/>
<evidence type="ECO:0000259" key="2">
    <source>
        <dbReference type="PROSITE" id="PS50846"/>
    </source>
</evidence>
<evidence type="ECO:0000313" key="3">
    <source>
        <dbReference type="EMBL" id="KAF8397558.1"/>
    </source>
</evidence>
<protein>
    <recommendedName>
        <fullName evidence="2">HMA domain-containing protein</fullName>
    </recommendedName>
</protein>
<dbReference type="PANTHER" id="PTHR46119">
    <property type="entry name" value="OS08G0405700 PROTEIN"/>
    <property type="match status" value="1"/>
</dbReference>
<feature type="compositionally biased region" description="Basic residues" evidence="1">
    <location>
        <begin position="61"/>
        <end position="71"/>
    </location>
</feature>
<feature type="compositionally biased region" description="Polar residues" evidence="1">
    <location>
        <begin position="83"/>
        <end position="93"/>
    </location>
</feature>
<dbReference type="CDD" id="cd00371">
    <property type="entry name" value="HMA"/>
    <property type="match status" value="1"/>
</dbReference>
<dbReference type="InterPro" id="IPR036163">
    <property type="entry name" value="HMA_dom_sf"/>
</dbReference>
<keyword evidence="4" id="KW-1185">Reference proteome</keyword>
<feature type="region of interest" description="Disordered" evidence="1">
    <location>
        <begin position="28"/>
        <end position="94"/>
    </location>
</feature>
<accession>A0A835DBJ0</accession>
<evidence type="ECO:0000256" key="1">
    <source>
        <dbReference type="SAM" id="MobiDB-lite"/>
    </source>
</evidence>
<dbReference type="GO" id="GO:0046872">
    <property type="term" value="F:metal ion binding"/>
    <property type="evidence" value="ECO:0007669"/>
    <property type="project" value="InterPro"/>
</dbReference>
<dbReference type="InterPro" id="IPR044526">
    <property type="entry name" value="NAKR1-3"/>
</dbReference>